<evidence type="ECO:0000256" key="2">
    <source>
        <dbReference type="ARBA" id="ARBA00022603"/>
    </source>
</evidence>
<dbReference type="InterPro" id="IPR051259">
    <property type="entry name" value="rRNA_Methyltransferase"/>
</dbReference>
<dbReference type="GO" id="GO:0003723">
    <property type="term" value="F:RNA binding"/>
    <property type="evidence" value="ECO:0007669"/>
    <property type="project" value="InterPro"/>
</dbReference>
<reference evidence="7" key="2">
    <citation type="submission" date="2016-10" db="EMBL/GenBank/DDBJ databases">
        <authorList>
            <person name="Varghese N."/>
        </authorList>
    </citation>
    <scope>NUCLEOTIDE SEQUENCE [LARGE SCALE GENOMIC DNA]</scope>
    <source>
        <strain evidence="7">DSM 20639</strain>
    </source>
</reference>
<evidence type="ECO:0000313" key="7">
    <source>
        <dbReference type="Proteomes" id="UP000182744"/>
    </source>
</evidence>
<dbReference type="SMART" id="SM00967">
    <property type="entry name" value="SpoU_sub_bind"/>
    <property type="match status" value="1"/>
</dbReference>
<evidence type="ECO:0000313" key="5">
    <source>
        <dbReference type="EMBL" id="MDY5153161.1"/>
    </source>
</evidence>
<dbReference type="Proteomes" id="UP001273799">
    <property type="component" value="Unassembled WGS sequence"/>
</dbReference>
<dbReference type="Gene3D" id="3.30.1330.30">
    <property type="match status" value="1"/>
</dbReference>
<dbReference type="Gene3D" id="3.40.1280.10">
    <property type="match status" value="1"/>
</dbReference>
<dbReference type="InterPro" id="IPR029064">
    <property type="entry name" value="Ribosomal_eL30-like_sf"/>
</dbReference>
<evidence type="ECO:0000256" key="3">
    <source>
        <dbReference type="ARBA" id="ARBA00022679"/>
    </source>
</evidence>
<evidence type="ECO:0000313" key="6">
    <source>
        <dbReference type="EMBL" id="SDE64086.1"/>
    </source>
</evidence>
<proteinExistence type="inferred from homology"/>
<comment type="similarity">
    <text evidence="1">Belongs to the class IV-like SAM-binding methyltransferase superfamily. RNA methyltransferase TrmH family.</text>
</comment>
<dbReference type="InterPro" id="IPR029028">
    <property type="entry name" value="Alpha/beta_knot_MTases"/>
</dbReference>
<dbReference type="SUPFAM" id="SSF75217">
    <property type="entry name" value="alpha/beta knot"/>
    <property type="match status" value="1"/>
</dbReference>
<reference evidence="5" key="3">
    <citation type="submission" date="2023-10" db="EMBL/GenBank/DDBJ databases">
        <title>Whole Genome based description of the genera Actinobaculum and Actinotignum reveals a complex phylogenetic relationship within the species included in the genus Actinotignum.</title>
        <authorList>
            <person name="Jensen C.S."/>
            <person name="Dargis R."/>
            <person name="Kemp M."/>
            <person name="Christensen J.J."/>
        </authorList>
    </citation>
    <scope>NUCLEOTIDE SEQUENCE</scope>
    <source>
        <strain evidence="5">Actinobaculum_suis_CCUG19206T</strain>
    </source>
</reference>
<dbReference type="SUPFAM" id="SSF55315">
    <property type="entry name" value="L30e-like"/>
    <property type="match status" value="1"/>
</dbReference>
<dbReference type="PANTHER" id="PTHR43191">
    <property type="entry name" value="RRNA METHYLTRANSFERASE 3"/>
    <property type="match status" value="1"/>
</dbReference>
<reference evidence="6" key="1">
    <citation type="submission" date="2016-10" db="EMBL/GenBank/DDBJ databases">
        <authorList>
            <person name="de Groot N.N."/>
        </authorList>
    </citation>
    <scope>NUCLEOTIDE SEQUENCE [LARGE SCALE GENOMIC DNA]</scope>
    <source>
        <strain evidence="6">DSM 20639</strain>
    </source>
</reference>
<dbReference type="CDD" id="cd18095">
    <property type="entry name" value="SpoU-like_rRNA-MTase"/>
    <property type="match status" value="1"/>
</dbReference>
<dbReference type="GO" id="GO:0008173">
    <property type="term" value="F:RNA methyltransferase activity"/>
    <property type="evidence" value="ECO:0007669"/>
    <property type="project" value="InterPro"/>
</dbReference>
<gene>
    <name evidence="5" type="ORF">R6G71_03730</name>
    <name evidence="6" type="ORF">SAMN05421878_11912</name>
</gene>
<feature type="domain" description="RNA 2-O ribose methyltransferase substrate binding" evidence="4">
    <location>
        <begin position="35"/>
        <end position="108"/>
    </location>
</feature>
<name>A0A1G7EKY9_9ACTO</name>
<dbReference type="InterPro" id="IPR013123">
    <property type="entry name" value="SpoU_subst-bd"/>
</dbReference>
<organism evidence="6 7">
    <name type="scientific">Actinobaculum suis</name>
    <dbReference type="NCBI Taxonomy" id="1657"/>
    <lineage>
        <taxon>Bacteria</taxon>
        <taxon>Bacillati</taxon>
        <taxon>Actinomycetota</taxon>
        <taxon>Actinomycetes</taxon>
        <taxon>Actinomycetales</taxon>
        <taxon>Actinomycetaceae</taxon>
        <taxon>Actinobaculum</taxon>
    </lineage>
</organism>
<dbReference type="EMBL" id="JAWNFU010000002">
    <property type="protein sequence ID" value="MDY5153161.1"/>
    <property type="molecule type" value="Genomic_DNA"/>
</dbReference>
<evidence type="ECO:0000259" key="4">
    <source>
        <dbReference type="SMART" id="SM00967"/>
    </source>
</evidence>
<dbReference type="EMBL" id="FNAU01000019">
    <property type="protein sequence ID" value="SDE64086.1"/>
    <property type="molecule type" value="Genomic_DNA"/>
</dbReference>
<accession>A0A1G7EKY9</accession>
<keyword evidence="3 6" id="KW-0808">Transferase</keyword>
<dbReference type="GO" id="GO:0032259">
    <property type="term" value="P:methylation"/>
    <property type="evidence" value="ECO:0007669"/>
    <property type="project" value="UniProtKB-KW"/>
</dbReference>
<dbReference type="Pfam" id="PF00588">
    <property type="entry name" value="SpoU_methylase"/>
    <property type="match status" value="1"/>
</dbReference>
<evidence type="ECO:0000256" key="1">
    <source>
        <dbReference type="ARBA" id="ARBA00007228"/>
    </source>
</evidence>
<dbReference type="PANTHER" id="PTHR43191:SF2">
    <property type="entry name" value="RRNA METHYLTRANSFERASE 3, MITOCHONDRIAL"/>
    <property type="match status" value="1"/>
</dbReference>
<dbReference type="InterPro" id="IPR029026">
    <property type="entry name" value="tRNA_m1G_MTases_N"/>
</dbReference>
<dbReference type="GO" id="GO:0006396">
    <property type="term" value="P:RNA processing"/>
    <property type="evidence" value="ECO:0007669"/>
    <property type="project" value="InterPro"/>
</dbReference>
<keyword evidence="2 6" id="KW-0489">Methyltransferase</keyword>
<protein>
    <submittedName>
        <fullName evidence="5 6">RNA methyltransferase</fullName>
    </submittedName>
</protein>
<dbReference type="GO" id="GO:0005737">
    <property type="term" value="C:cytoplasm"/>
    <property type="evidence" value="ECO:0007669"/>
    <property type="project" value="UniProtKB-ARBA"/>
</dbReference>
<sequence length="289" mass="31338">MWEHVGVEKPMTKAQFERAQKLAQPNYRRRYQRTLVEGPQAVRELLTWQSTLVRDVYVEETFLERHADIAALLKSSAVYWHRITEVQLQKISRSAQGIAAVIDIPPRASLEELCGQARLIVMTLAVQDPGNIGTIIRTADFFGADAVILGKGAADPWNPKTIRSTAGSIFHVPVLADADIAEAGAACKQAGMQVLAADGHGDWDLTTLLDNAHESRFLGTARPQLDLAAPVAWIFGNEAHGLAGTTPCWDTTVSIPVYGKAESLNVAVSAAVVLSATARLQQADPQPSR</sequence>
<dbReference type="AlphaFoldDB" id="A0A1G7EKY9"/>
<dbReference type="Proteomes" id="UP000182744">
    <property type="component" value="Unassembled WGS sequence"/>
</dbReference>
<keyword evidence="7" id="KW-1185">Reference proteome</keyword>
<dbReference type="InterPro" id="IPR001537">
    <property type="entry name" value="SpoU_MeTrfase"/>
</dbReference>